<name>A0A1G8SAU8_9RHOB</name>
<dbReference type="InterPro" id="IPR050855">
    <property type="entry name" value="NDM-1-like"/>
</dbReference>
<dbReference type="Proteomes" id="UP000199093">
    <property type="component" value="Unassembled WGS sequence"/>
</dbReference>
<sequence>MFEAILTLCLAAGEPCRPVLLPGHEAPEAAACAASLATAVLPDWPGLLAKGPPDCQPVAEPLMVTEIAPGVFVHTGQVAEPEPGNAGDVANLAFVIGSDSVAVIDSGSSRQIAERLWRAIRVRTDLPVRHVILTHMHPDHVFGATLFAETGAEVIGHASLSRALADREDSYTASFSRLLGPGFLGSALPQVARGLDQIAELDLGGRVLDLRPWPLAHSGTDLTVFDRQSGVLFAGDLVFDDHTPALDGSLTGWQQVLEDLAALPVTRLVPGHGGPVLDWPEGAAPQRRYLEVLARDTRAAIAAGERLGQAIPHVAASESGRWRLFDTFNPRNATQAFTELEWE</sequence>
<comment type="similarity">
    <text evidence="1">Belongs to the metallo-beta-lactamase superfamily. Class-B beta-lactamase family.</text>
</comment>
<dbReference type="NCBIfam" id="TIGR04559">
    <property type="entry name" value="SoxH_rel_PQQ_2"/>
    <property type="match status" value="1"/>
</dbReference>
<evidence type="ECO:0000259" key="2">
    <source>
        <dbReference type="SMART" id="SM00849"/>
    </source>
</evidence>
<dbReference type="AlphaFoldDB" id="A0A1G8SAU8"/>
<protein>
    <submittedName>
        <fullName evidence="3">Quinoprotein relay system zinc metallohydrolase 2</fullName>
    </submittedName>
</protein>
<dbReference type="InterPro" id="IPR030829">
    <property type="entry name" value="SoxH-rel_PQQ_2"/>
</dbReference>
<evidence type="ECO:0000313" key="3">
    <source>
        <dbReference type="EMBL" id="SDJ26342.1"/>
    </source>
</evidence>
<keyword evidence="4" id="KW-1185">Reference proteome</keyword>
<dbReference type="GO" id="GO:0017001">
    <property type="term" value="P:antibiotic catabolic process"/>
    <property type="evidence" value="ECO:0007669"/>
    <property type="project" value="UniProtKB-ARBA"/>
</dbReference>
<dbReference type="SUPFAM" id="SSF56281">
    <property type="entry name" value="Metallo-hydrolase/oxidoreductase"/>
    <property type="match status" value="1"/>
</dbReference>
<dbReference type="PANTHER" id="PTHR42951">
    <property type="entry name" value="METALLO-BETA-LACTAMASE DOMAIN-CONTAINING"/>
    <property type="match status" value="1"/>
</dbReference>
<dbReference type="PANTHER" id="PTHR42951:SF4">
    <property type="entry name" value="ACYL-COENZYME A THIOESTERASE MBLAC2"/>
    <property type="match status" value="1"/>
</dbReference>
<dbReference type="Gene3D" id="3.60.15.10">
    <property type="entry name" value="Ribonuclease Z/Hydroxyacylglutathione hydrolase-like"/>
    <property type="match status" value="1"/>
</dbReference>
<proteinExistence type="inferred from homology"/>
<reference evidence="3 4" key="1">
    <citation type="submission" date="2016-10" db="EMBL/GenBank/DDBJ databases">
        <authorList>
            <person name="de Groot N.N."/>
        </authorList>
    </citation>
    <scope>NUCLEOTIDE SEQUENCE [LARGE SCALE GENOMIC DNA]</scope>
    <source>
        <strain evidence="3 4">DSM 26424</strain>
    </source>
</reference>
<dbReference type="GO" id="GO:0016787">
    <property type="term" value="F:hydrolase activity"/>
    <property type="evidence" value="ECO:0007669"/>
    <property type="project" value="UniProtKB-KW"/>
</dbReference>
<dbReference type="OrthoDB" id="420651at2"/>
<dbReference type="Pfam" id="PF00753">
    <property type="entry name" value="Lactamase_B"/>
    <property type="match status" value="1"/>
</dbReference>
<gene>
    <name evidence="3" type="ORF">SAMN04487993_102393</name>
</gene>
<dbReference type="RefSeq" id="WP_089850720.1">
    <property type="nucleotide sequence ID" value="NZ_FNEJ01000023.1"/>
</dbReference>
<dbReference type="InterPro" id="IPR001279">
    <property type="entry name" value="Metallo-B-lactamas"/>
</dbReference>
<organism evidence="3 4">
    <name type="scientific">Salipiger marinus</name>
    <dbReference type="NCBI Taxonomy" id="555512"/>
    <lineage>
        <taxon>Bacteria</taxon>
        <taxon>Pseudomonadati</taxon>
        <taxon>Pseudomonadota</taxon>
        <taxon>Alphaproteobacteria</taxon>
        <taxon>Rhodobacterales</taxon>
        <taxon>Roseobacteraceae</taxon>
        <taxon>Salipiger</taxon>
    </lineage>
</organism>
<evidence type="ECO:0000256" key="1">
    <source>
        <dbReference type="ARBA" id="ARBA00005250"/>
    </source>
</evidence>
<dbReference type="SMART" id="SM00849">
    <property type="entry name" value="Lactamase_B"/>
    <property type="match status" value="1"/>
</dbReference>
<dbReference type="InterPro" id="IPR036866">
    <property type="entry name" value="RibonucZ/Hydroxyglut_hydro"/>
</dbReference>
<feature type="domain" description="Metallo-beta-lactamase" evidence="2">
    <location>
        <begin position="90"/>
        <end position="272"/>
    </location>
</feature>
<dbReference type="CDD" id="cd16282">
    <property type="entry name" value="metallo-hydrolase-like_MBL-fold"/>
    <property type="match status" value="1"/>
</dbReference>
<dbReference type="EMBL" id="FNEJ01000023">
    <property type="protein sequence ID" value="SDJ26342.1"/>
    <property type="molecule type" value="Genomic_DNA"/>
</dbReference>
<dbReference type="STRING" id="555512.SAMN04487993_102393"/>
<keyword evidence="3" id="KW-0378">Hydrolase</keyword>
<accession>A0A1G8SAU8</accession>
<evidence type="ECO:0000313" key="4">
    <source>
        <dbReference type="Proteomes" id="UP000199093"/>
    </source>
</evidence>